<dbReference type="EMBL" id="AFYH01129227">
    <property type="status" value="NOT_ANNOTATED_CDS"/>
    <property type="molecule type" value="Genomic_DNA"/>
</dbReference>
<dbReference type="GO" id="GO:0005875">
    <property type="term" value="C:microtubule associated complex"/>
    <property type="evidence" value="ECO:0007669"/>
    <property type="project" value="TreeGrafter"/>
</dbReference>
<evidence type="ECO:0000256" key="1">
    <source>
        <dbReference type="SAM" id="MobiDB-lite"/>
    </source>
</evidence>
<dbReference type="Ensembl" id="ENSLACT00000012116.1">
    <property type="protein sequence ID" value="ENSLACP00000012025.1"/>
    <property type="gene ID" value="ENSLACG00000010584.1"/>
</dbReference>
<dbReference type="PANTHER" id="PTHR13843">
    <property type="entry name" value="MICROTUBULE-ASSOCIATED PROTEIN"/>
    <property type="match status" value="1"/>
</dbReference>
<dbReference type="PANTHER" id="PTHR13843:SF11">
    <property type="entry name" value="MICROTUBULE-ASSOCIATED PROTEIN 1S"/>
    <property type="match status" value="1"/>
</dbReference>
<dbReference type="Bgee" id="ENSLACG00000010584">
    <property type="expression patterns" value="Expressed in pelvic fin and 5 other cell types or tissues"/>
</dbReference>
<evidence type="ECO:0000313" key="4">
    <source>
        <dbReference type="Ensembl" id="ENSLACP00000012025.1"/>
    </source>
</evidence>
<dbReference type="GO" id="GO:0005874">
    <property type="term" value="C:microtubule"/>
    <property type="evidence" value="ECO:0007669"/>
    <property type="project" value="InterPro"/>
</dbReference>
<feature type="domain" description="Microtubule-associated protein 1A/B/S-like MBL-like" evidence="3">
    <location>
        <begin position="231"/>
        <end position="503"/>
    </location>
</feature>
<dbReference type="GO" id="GO:0005829">
    <property type="term" value="C:cytosol"/>
    <property type="evidence" value="ECO:0007669"/>
    <property type="project" value="TreeGrafter"/>
</dbReference>
<feature type="region of interest" description="Disordered" evidence="1">
    <location>
        <begin position="1052"/>
        <end position="1210"/>
    </location>
</feature>
<reference evidence="4" key="2">
    <citation type="submission" date="2025-08" db="UniProtKB">
        <authorList>
            <consortium name="Ensembl"/>
        </authorList>
    </citation>
    <scope>IDENTIFICATION</scope>
</reference>
<name>H3AQV4_LATCH</name>
<dbReference type="GO" id="GO:0008017">
    <property type="term" value="F:microtubule binding"/>
    <property type="evidence" value="ECO:0007669"/>
    <property type="project" value="InterPro"/>
</dbReference>
<dbReference type="GO" id="GO:0031114">
    <property type="term" value="P:regulation of microtubule depolymerization"/>
    <property type="evidence" value="ECO:0007669"/>
    <property type="project" value="TreeGrafter"/>
</dbReference>
<feature type="domain" description="Microtubule-associated protein 1B/S N-terminal" evidence="2">
    <location>
        <begin position="29"/>
        <end position="225"/>
    </location>
</feature>
<dbReference type="InterPro" id="IPR056617">
    <property type="entry name" value="MAP1B/S_N"/>
</dbReference>
<protein>
    <submittedName>
        <fullName evidence="4">Microtubule-associated protein 1Sa</fullName>
    </submittedName>
</protein>
<dbReference type="Proteomes" id="UP000008672">
    <property type="component" value="Unassembled WGS sequence"/>
</dbReference>
<sequence length="1334" mass="147107">MAEQAGGVGEAEIQLGKPHPGFQSHKFSLLVIVGEYGRSGLLEYVISEVERGIRSWDIDAAVCNLDEQLKLFVLRHSATFSSVVKGQRSLHHRGDVLETLVLINPSDESVCAEVRTLITDDSRHKLLVLAGPCVEGTGELVLRLGYFSLQDFIHIFTEKEVGDLLSSADPSTKASLTIACPNLGEWKNSKLDKHNLQEFIEIKFNPPAVLPEMEGLQEFVEYLSESLDPQSPFDLLEPPTTVGFLKLSKPCCYIFPGGRGDCAFFAVNGFNVLVNGGSEPKSSFWKLISHLDRVDSILLTHIGTDNMPGVNSLLQRKIAELEEDPSQGSQSNEDWAKNLISPELGVVFLNASEKLKNIEKVSKVLRNCDEVSLTLQCLEKLGIKRDPLFRTSSATIEPTILFQKMGVGKLEMYVLNPVKGSKELEYLMQHWAGNDSPKGYELPLQCLTSVCALIVWHPANPMEKIIRVLFPGCTPQNKILEGLEKLKHLEFLKYPVVTQKDIDSHLTSQAEKPHKLKKTESKESLKSASKVSLPDTRPGTPKEKAAKAEKKDKVAMKEKPKIPNELPNKQKQDVKPKLTKEKSVKKELPKDDKKDSKKEEKKLMKKEDSASAREGDKKDLKSDVKKDLAKPDDLKKEARDSKSEEKKNTKQSIRDLKKPASANSETKRTLSKVGSTKKDTPASRKETVPTSKGTEKFKARNGNKESEAQRSKMSTPEDMTADFEKLREGNLQMEEQCVNFGGGGTQSGQENKDLKTCGQNGLQNDELESPDKFRCLESSPNKRTGLLSPLTKTPKSDRSVNFDSTPTDLGPLNDEMAEDLCASSEEKTLEMVSPPGSGPASAGHTPFHQSPVEDLTAAVDCVAEKNFCLPCEENKLQNFYKSVDGTFVSTRSAFENSISSHEKQAGFLSLSPFKDEVPDISPTITTPSLPAEVGSPHSTEVDESLSVSFEQGLPLTSESPKEESNKHHSNGMTPEHEVLSGKVGMTLPLRSSNSTKPVDHDDVDGHLQNRVGHRSESPHNVDLCLVSPCEFKHINPREFSDDSDLSQEFAKPLAQRDQKTPNKKQQVDETPPTSVSESLPTQSDSDVPPGTEEYPSITPDGGLDSDEDSDNFPVDKTSSQKGISKSQDPLPVPMKDPYPMLPQPGTCMIDPELSTSGTPQRSENLKQTGSSAKPRGMQGSAKETGDRVAKLSLSGPSKTDQTDKFSRVNSSQDSRSTFSVAIPGFYDTVSKGYSAKTVNVDYFKRVRSSCYVVSGDDILKESVMRSILDALLEGKALWGNNIQITLIPTFDSLVMHEWYQQTHEKQQELNITVLGSNSTVAMQDETFPACKVEF</sequence>
<dbReference type="eggNOG" id="KOG3592">
    <property type="taxonomic scope" value="Eukaryota"/>
</dbReference>
<evidence type="ECO:0000313" key="5">
    <source>
        <dbReference type="Proteomes" id="UP000008672"/>
    </source>
</evidence>
<dbReference type="GeneTree" id="ENSGT00940000160221"/>
<dbReference type="InParanoid" id="H3AQV4"/>
<dbReference type="Pfam" id="PF23415">
    <property type="entry name" value="MAPB1_N"/>
    <property type="match status" value="1"/>
</dbReference>
<dbReference type="STRING" id="7897.ENSLACP00000012025"/>
<accession>H3AQV4</accession>
<dbReference type="EMBL" id="AFYH01129229">
    <property type="status" value="NOT_ANNOTATED_CDS"/>
    <property type="molecule type" value="Genomic_DNA"/>
</dbReference>
<dbReference type="EMBL" id="AFYH01129224">
    <property type="status" value="NOT_ANNOTATED_CDS"/>
    <property type="molecule type" value="Genomic_DNA"/>
</dbReference>
<feature type="compositionally biased region" description="Polar residues" evidence="1">
    <location>
        <begin position="1153"/>
        <end position="1171"/>
    </location>
</feature>
<dbReference type="EMBL" id="AFYH01129225">
    <property type="status" value="NOT_ANNOTATED_CDS"/>
    <property type="molecule type" value="Genomic_DNA"/>
</dbReference>
<feature type="compositionally biased region" description="Basic and acidic residues" evidence="1">
    <location>
        <begin position="540"/>
        <end position="658"/>
    </location>
</feature>
<dbReference type="InterPro" id="IPR057480">
    <property type="entry name" value="MAP1A/B/S-like_MBL"/>
</dbReference>
<feature type="region of interest" description="Disordered" evidence="1">
    <location>
        <begin position="505"/>
        <end position="814"/>
    </location>
</feature>
<reference evidence="5" key="1">
    <citation type="submission" date="2011-08" db="EMBL/GenBank/DDBJ databases">
        <title>The draft genome of Latimeria chalumnae.</title>
        <authorList>
            <person name="Di Palma F."/>
            <person name="Alfoldi J."/>
            <person name="Johnson J."/>
            <person name="Berlin A."/>
            <person name="Gnerre S."/>
            <person name="Jaffe D."/>
            <person name="MacCallum I."/>
            <person name="Young S."/>
            <person name="Walker B.J."/>
            <person name="Lander E."/>
            <person name="Lindblad-Toh K."/>
        </authorList>
    </citation>
    <scope>NUCLEOTIDE SEQUENCE [LARGE SCALE GENOMIC DNA]</scope>
    <source>
        <strain evidence="5">Wild caught</strain>
    </source>
</reference>
<feature type="compositionally biased region" description="Basic and acidic residues" evidence="1">
    <location>
        <begin position="997"/>
        <end position="1019"/>
    </location>
</feature>
<feature type="compositionally biased region" description="Polar residues" evidence="1">
    <location>
        <begin position="1071"/>
        <end position="1085"/>
    </location>
</feature>
<keyword evidence="5" id="KW-1185">Reference proteome</keyword>
<dbReference type="OMA" id="VMHEWYA"/>
<dbReference type="HOGENOM" id="CLU_000285_2_0_1"/>
<reference evidence="4" key="3">
    <citation type="submission" date="2025-09" db="UniProtKB">
        <authorList>
            <consortium name="Ensembl"/>
        </authorList>
    </citation>
    <scope>IDENTIFICATION</scope>
</reference>
<feature type="compositionally biased region" description="Pro residues" evidence="1">
    <location>
        <begin position="1130"/>
        <end position="1142"/>
    </location>
</feature>
<dbReference type="EMBL" id="AFYH01129226">
    <property type="status" value="NOT_ANNOTATED_CDS"/>
    <property type="molecule type" value="Genomic_DNA"/>
</dbReference>
<dbReference type="EMBL" id="AFYH01129230">
    <property type="status" value="NOT_ANNOTATED_CDS"/>
    <property type="molecule type" value="Genomic_DNA"/>
</dbReference>
<dbReference type="GO" id="GO:0016358">
    <property type="term" value="P:dendrite development"/>
    <property type="evidence" value="ECO:0007669"/>
    <property type="project" value="TreeGrafter"/>
</dbReference>
<dbReference type="GO" id="GO:0003779">
    <property type="term" value="F:actin binding"/>
    <property type="evidence" value="ECO:0007669"/>
    <property type="project" value="TreeGrafter"/>
</dbReference>
<feature type="compositionally biased region" description="Polar residues" evidence="1">
    <location>
        <begin position="1116"/>
        <end position="1127"/>
    </location>
</feature>
<dbReference type="EMBL" id="AFYH01129222">
    <property type="status" value="NOT_ANNOTATED_CDS"/>
    <property type="molecule type" value="Genomic_DNA"/>
</dbReference>
<gene>
    <name evidence="4" type="primary">MAP1SA</name>
</gene>
<dbReference type="GO" id="GO:0045202">
    <property type="term" value="C:synapse"/>
    <property type="evidence" value="ECO:0007669"/>
    <property type="project" value="TreeGrafter"/>
</dbReference>
<dbReference type="EMBL" id="AFYH01129231">
    <property type="status" value="NOT_ANNOTATED_CDS"/>
    <property type="molecule type" value="Genomic_DNA"/>
</dbReference>
<dbReference type="GO" id="GO:0030425">
    <property type="term" value="C:dendrite"/>
    <property type="evidence" value="ECO:0007669"/>
    <property type="project" value="TreeGrafter"/>
</dbReference>
<proteinExistence type="predicted"/>
<feature type="region of interest" description="Disordered" evidence="1">
    <location>
        <begin position="918"/>
        <end position="1020"/>
    </location>
</feature>
<dbReference type="GO" id="GO:0007409">
    <property type="term" value="P:axonogenesis"/>
    <property type="evidence" value="ECO:0007669"/>
    <property type="project" value="TreeGrafter"/>
</dbReference>
<dbReference type="GO" id="GO:0000226">
    <property type="term" value="P:microtubule cytoskeleton organization"/>
    <property type="evidence" value="ECO:0007669"/>
    <property type="project" value="InterPro"/>
</dbReference>
<feature type="compositionally biased region" description="Polar residues" evidence="1">
    <location>
        <begin position="945"/>
        <end position="958"/>
    </location>
</feature>
<dbReference type="InterPro" id="IPR026074">
    <property type="entry name" value="MAP1"/>
</dbReference>
<evidence type="ECO:0000259" key="3">
    <source>
        <dbReference type="Pfam" id="PF25281"/>
    </source>
</evidence>
<feature type="region of interest" description="Disordered" evidence="1">
    <location>
        <begin position="826"/>
        <end position="849"/>
    </location>
</feature>
<dbReference type="EMBL" id="AFYH01129223">
    <property type="status" value="NOT_ANNOTATED_CDS"/>
    <property type="molecule type" value="Genomic_DNA"/>
</dbReference>
<dbReference type="EMBL" id="AFYH01129228">
    <property type="status" value="NOT_ANNOTATED_CDS"/>
    <property type="molecule type" value="Genomic_DNA"/>
</dbReference>
<dbReference type="Pfam" id="PF25281">
    <property type="entry name" value="MBL_MAP1B"/>
    <property type="match status" value="1"/>
</dbReference>
<dbReference type="GO" id="GO:0043025">
    <property type="term" value="C:neuronal cell body"/>
    <property type="evidence" value="ECO:0007669"/>
    <property type="project" value="TreeGrafter"/>
</dbReference>
<evidence type="ECO:0000259" key="2">
    <source>
        <dbReference type="Pfam" id="PF23415"/>
    </source>
</evidence>
<organism evidence="4 5">
    <name type="scientific">Latimeria chalumnae</name>
    <name type="common">Coelacanth</name>
    <dbReference type="NCBI Taxonomy" id="7897"/>
    <lineage>
        <taxon>Eukaryota</taxon>
        <taxon>Metazoa</taxon>
        <taxon>Chordata</taxon>
        <taxon>Craniata</taxon>
        <taxon>Vertebrata</taxon>
        <taxon>Euteleostomi</taxon>
        <taxon>Coelacanthiformes</taxon>
        <taxon>Coelacanthidae</taxon>
        <taxon>Latimeria</taxon>
    </lineage>
</organism>
<feature type="compositionally biased region" description="Basic and acidic residues" evidence="1">
    <location>
        <begin position="676"/>
        <end position="710"/>
    </location>
</feature>